<feature type="signal peptide" evidence="13">
    <location>
        <begin position="1"/>
        <end position="20"/>
    </location>
</feature>
<reference evidence="16" key="1">
    <citation type="submission" date="2025-08" db="UniProtKB">
        <authorList>
            <consortium name="Ensembl"/>
        </authorList>
    </citation>
    <scope>IDENTIFICATION</scope>
</reference>
<dbReference type="FunFam" id="2.10.25.10:FF:000014">
    <property type="entry name" value="Latent-transforming growth factor beta-binding protein 3"/>
    <property type="match status" value="1"/>
</dbReference>
<evidence type="ECO:0000256" key="1">
    <source>
        <dbReference type="ARBA" id="ARBA00004498"/>
    </source>
</evidence>
<protein>
    <recommendedName>
        <fullName evidence="3">Fibulin-1</fullName>
    </recommendedName>
</protein>
<dbReference type="SMART" id="SM00181">
    <property type="entry name" value="EGF"/>
    <property type="match status" value="8"/>
</dbReference>
<keyword evidence="10 12" id="KW-1015">Disulfide bond</keyword>
<dbReference type="STRING" id="37003.ENSKMAP00000000782"/>
<dbReference type="PROSITE" id="PS01187">
    <property type="entry name" value="EGF_CA"/>
    <property type="match status" value="2"/>
</dbReference>
<feature type="domain" description="EGF-like" evidence="15">
    <location>
        <begin position="376"/>
        <end position="415"/>
    </location>
</feature>
<evidence type="ECO:0000256" key="2">
    <source>
        <dbReference type="ARBA" id="ARBA00006127"/>
    </source>
</evidence>
<dbReference type="InterPro" id="IPR055088">
    <property type="entry name" value="Fibulin_C"/>
</dbReference>
<dbReference type="GeneTree" id="ENSGT00940000156642"/>
<dbReference type="Pfam" id="PF07645">
    <property type="entry name" value="EGF_CA"/>
    <property type="match status" value="5"/>
</dbReference>
<comment type="caution">
    <text evidence="12">Lacks conserved residue(s) required for the propagation of feature annotation.</text>
</comment>
<proteinExistence type="inferred from homology"/>
<evidence type="ECO:0000313" key="17">
    <source>
        <dbReference type="Proteomes" id="UP000264800"/>
    </source>
</evidence>
<dbReference type="FunFam" id="2.10.25.10:FF:000078">
    <property type="entry name" value="Fibulin-1"/>
    <property type="match status" value="1"/>
</dbReference>
<dbReference type="InterPro" id="IPR052235">
    <property type="entry name" value="Nephronectin_domain"/>
</dbReference>
<feature type="domain" description="EGF-like" evidence="15">
    <location>
        <begin position="416"/>
        <end position="456"/>
    </location>
</feature>
<dbReference type="GO" id="GO:0016504">
    <property type="term" value="F:peptidase activator activity"/>
    <property type="evidence" value="ECO:0007669"/>
    <property type="project" value="InterPro"/>
</dbReference>
<evidence type="ECO:0000256" key="3">
    <source>
        <dbReference type="ARBA" id="ARBA00021554"/>
    </source>
</evidence>
<dbReference type="Pfam" id="PF12662">
    <property type="entry name" value="cEGF"/>
    <property type="match status" value="1"/>
</dbReference>
<keyword evidence="6 12" id="KW-0245">EGF-like domain</keyword>
<dbReference type="InterPro" id="IPR018097">
    <property type="entry name" value="EGF_Ca-bd_CS"/>
</dbReference>
<reference evidence="16" key="2">
    <citation type="submission" date="2025-09" db="UniProtKB">
        <authorList>
            <consortium name="Ensembl"/>
        </authorList>
    </citation>
    <scope>IDENTIFICATION</scope>
</reference>
<dbReference type="OMA" id="SKICCDC"/>
<dbReference type="InterPro" id="IPR000152">
    <property type="entry name" value="EGF-type_Asp/Asn_hydroxyl_site"/>
</dbReference>
<dbReference type="PROSITE" id="PS00010">
    <property type="entry name" value="ASX_HYDROXYL"/>
    <property type="match status" value="3"/>
</dbReference>
<sequence length="636" mass="68748">MASRITLLLPLFGLLSGLEGQLPSLQECCEVGRNVAERDRDCSVLPPFTSHVCSIAQEHCCRFVVRDRACKNGVRMARAQGACERPFFTGSQWETQISKICCDCCTLGVKAATEGLSCELPGLQLGKQCASAAKMCCEEPEEIKPTTAGPKDPEVFSTGSPEETNICSDASCAQLCVGNGKCGCYEGFTLQNDSLNCVDVDKCASGTHNCAATSVCINAAGSFLCQPKETCGTGFTRDAAGGCVDISECAADPGPCRLGQTCINAVSSFICDGTAATCPRGYRLSADGTRCQDVDECLIGEKCGSHICVNLEGTYRCDCRPGFTFSAVSKLCQDINECTHYPRRLCAHRCENTAGSFWCGCSLGFKLAHDRCSCDDVDECESKPCSQECTNVHGSYQCYCRRGYQLSDVGRRTCEDIDECATPNICSYICINAPGGFNCTCPPRGYMLAQDGWTCQDIDECAEGTHTCSPVENCFNVRGGFRCFSFECPPNFLRATSGPAGSASEVVRCVKSCHHRDASCGLNPTHIITSTVLSLPTLRDLKQPEEIVLLRTATKASPVPNEPDVLFDILATEKRNSFDVIKTSQNGTIVGVIRQVRPIVGPRELVLKVIMKYVHSGIVSQQNIVIIHVLISEFWF</sequence>
<keyword evidence="5" id="KW-0272">Extracellular matrix</keyword>
<dbReference type="SMART" id="SM00179">
    <property type="entry name" value="EGF_CA"/>
    <property type="match status" value="7"/>
</dbReference>
<dbReference type="PIRSF" id="PIRSF036313">
    <property type="entry name" value="Fibulin-1"/>
    <property type="match status" value="1"/>
</dbReference>
<evidence type="ECO:0000256" key="8">
    <source>
        <dbReference type="ARBA" id="ARBA00022737"/>
    </source>
</evidence>
<dbReference type="FunFam" id="2.10.25.10:FF:000005">
    <property type="entry name" value="Fibrillin 2"/>
    <property type="match status" value="1"/>
</dbReference>
<dbReference type="GO" id="GO:0005509">
    <property type="term" value="F:calcium ion binding"/>
    <property type="evidence" value="ECO:0007669"/>
    <property type="project" value="InterPro"/>
</dbReference>
<dbReference type="Proteomes" id="UP000264800">
    <property type="component" value="Unplaced"/>
</dbReference>
<dbReference type="AlphaFoldDB" id="A0A3Q3EFF4"/>
<evidence type="ECO:0000256" key="6">
    <source>
        <dbReference type="ARBA" id="ARBA00022536"/>
    </source>
</evidence>
<dbReference type="InterPro" id="IPR000020">
    <property type="entry name" value="Anaphylatoxin/fibulin"/>
</dbReference>
<dbReference type="PROSITE" id="PS50026">
    <property type="entry name" value="EGF_3"/>
    <property type="match status" value="3"/>
</dbReference>
<dbReference type="GO" id="GO:0030198">
    <property type="term" value="P:extracellular matrix organization"/>
    <property type="evidence" value="ECO:0007669"/>
    <property type="project" value="InterPro"/>
</dbReference>
<dbReference type="InterPro" id="IPR000742">
    <property type="entry name" value="EGF"/>
</dbReference>
<dbReference type="PROSITE" id="PS01186">
    <property type="entry name" value="EGF_2"/>
    <property type="match status" value="1"/>
</dbReference>
<dbReference type="InterPro" id="IPR001881">
    <property type="entry name" value="EGF-like_Ca-bd_dom"/>
</dbReference>
<evidence type="ECO:0000256" key="9">
    <source>
        <dbReference type="ARBA" id="ARBA00022837"/>
    </source>
</evidence>
<comment type="subcellular location">
    <subcellularLocation>
        <location evidence="1">Secreted</location>
        <location evidence="1">Extracellular space</location>
        <location evidence="1">Extracellular matrix</location>
    </subcellularLocation>
</comment>
<dbReference type="CDD" id="cd00054">
    <property type="entry name" value="EGF_CA"/>
    <property type="match status" value="4"/>
</dbReference>
<dbReference type="FunFam" id="2.10.25.10:FF:000240">
    <property type="entry name" value="Vitamin K-dependent protein S"/>
    <property type="match status" value="1"/>
</dbReference>
<keyword evidence="8" id="KW-0677">Repeat</keyword>
<dbReference type="KEGG" id="kmr:108240976"/>
<dbReference type="RefSeq" id="XP_017280304.1">
    <property type="nucleotide sequence ID" value="XM_017424815.1"/>
</dbReference>
<keyword evidence="9" id="KW-0106">Calcium</keyword>
<feature type="chain" id="PRO_5018558472" description="Fibulin-1" evidence="13">
    <location>
        <begin position="21"/>
        <end position="636"/>
    </location>
</feature>
<dbReference type="SUPFAM" id="SSF57196">
    <property type="entry name" value="EGF/Laminin"/>
    <property type="match status" value="3"/>
</dbReference>
<feature type="domain" description="EGF-like" evidence="15">
    <location>
        <begin position="293"/>
        <end position="333"/>
    </location>
</feature>
<dbReference type="SUPFAM" id="SSF57184">
    <property type="entry name" value="Growth factor receptor domain"/>
    <property type="match status" value="1"/>
</dbReference>
<feature type="domain" description="Anaphylatoxin-like" evidence="14">
    <location>
        <begin position="104"/>
        <end position="137"/>
    </location>
</feature>
<dbReference type="OrthoDB" id="4062651at2759"/>
<comment type="similarity">
    <text evidence="2">Belongs to the fibulin family.</text>
</comment>
<dbReference type="GeneID" id="108240976"/>
<evidence type="ECO:0000313" key="16">
    <source>
        <dbReference type="Ensembl" id="ENSKMAP00000000782.1"/>
    </source>
</evidence>
<feature type="domain" description="Anaphylatoxin-like" evidence="14">
    <location>
        <begin position="28"/>
        <end position="61"/>
    </location>
</feature>
<evidence type="ECO:0000256" key="10">
    <source>
        <dbReference type="ARBA" id="ARBA00023157"/>
    </source>
</evidence>
<evidence type="ECO:0000256" key="13">
    <source>
        <dbReference type="SAM" id="SignalP"/>
    </source>
</evidence>
<dbReference type="InterPro" id="IPR017048">
    <property type="entry name" value="Fibulin-1"/>
</dbReference>
<evidence type="ECO:0000259" key="15">
    <source>
        <dbReference type="PROSITE" id="PS50026"/>
    </source>
</evidence>
<dbReference type="InterPro" id="IPR026823">
    <property type="entry name" value="cEGF"/>
</dbReference>
<evidence type="ECO:0000256" key="11">
    <source>
        <dbReference type="ARBA" id="ARBA00023180"/>
    </source>
</evidence>
<organism evidence="16 17">
    <name type="scientific">Kryptolebias marmoratus</name>
    <name type="common">Mangrove killifish</name>
    <name type="synonym">Rivulus marmoratus</name>
    <dbReference type="NCBI Taxonomy" id="37003"/>
    <lineage>
        <taxon>Eukaryota</taxon>
        <taxon>Metazoa</taxon>
        <taxon>Chordata</taxon>
        <taxon>Craniata</taxon>
        <taxon>Vertebrata</taxon>
        <taxon>Euteleostomi</taxon>
        <taxon>Actinopterygii</taxon>
        <taxon>Neopterygii</taxon>
        <taxon>Teleostei</taxon>
        <taxon>Neoteleostei</taxon>
        <taxon>Acanthomorphata</taxon>
        <taxon>Ovalentaria</taxon>
        <taxon>Atherinomorphae</taxon>
        <taxon>Cyprinodontiformes</taxon>
        <taxon>Rivulidae</taxon>
        <taxon>Kryptolebias</taxon>
    </lineage>
</organism>
<dbReference type="Ensembl" id="ENSKMAT00000000812.1">
    <property type="protein sequence ID" value="ENSKMAP00000000782.1"/>
    <property type="gene ID" value="ENSKMAG00000000647.1"/>
</dbReference>
<name>A0A3Q3EFF4_KRYMA</name>
<dbReference type="SMART" id="SM00104">
    <property type="entry name" value="ANATO"/>
    <property type="match status" value="2"/>
</dbReference>
<keyword evidence="7 13" id="KW-0732">Signal</keyword>
<dbReference type="PANTHER" id="PTHR24050">
    <property type="entry name" value="PA14 DOMAIN-CONTAINING PROTEIN"/>
    <property type="match status" value="1"/>
</dbReference>
<evidence type="ECO:0000256" key="7">
    <source>
        <dbReference type="ARBA" id="ARBA00022729"/>
    </source>
</evidence>
<dbReference type="PROSITE" id="PS01177">
    <property type="entry name" value="ANAPHYLATOXIN_1"/>
    <property type="match status" value="1"/>
</dbReference>
<dbReference type="Pfam" id="PF22914">
    <property type="entry name" value="Fibulin_C"/>
    <property type="match status" value="1"/>
</dbReference>
<keyword evidence="11" id="KW-0325">Glycoprotein</keyword>
<dbReference type="InterPro" id="IPR009030">
    <property type="entry name" value="Growth_fac_rcpt_cys_sf"/>
</dbReference>
<evidence type="ECO:0000256" key="4">
    <source>
        <dbReference type="ARBA" id="ARBA00022525"/>
    </source>
</evidence>
<dbReference type="PANTHER" id="PTHR24050:SF27">
    <property type="entry name" value="FIBRILLIN-1"/>
    <property type="match status" value="1"/>
</dbReference>
<evidence type="ECO:0000256" key="5">
    <source>
        <dbReference type="ARBA" id="ARBA00022530"/>
    </source>
</evidence>
<feature type="disulfide bond" evidence="12">
    <location>
        <begin position="420"/>
        <end position="430"/>
    </location>
</feature>
<evidence type="ECO:0000259" key="14">
    <source>
        <dbReference type="PROSITE" id="PS01178"/>
    </source>
</evidence>
<keyword evidence="17" id="KW-1185">Reference proteome</keyword>
<dbReference type="Gene3D" id="2.10.25.10">
    <property type="entry name" value="Laminin"/>
    <property type="match status" value="7"/>
</dbReference>
<dbReference type="PROSITE" id="PS01178">
    <property type="entry name" value="ANAPHYLATOXIN_2"/>
    <property type="match status" value="2"/>
</dbReference>
<keyword evidence="4" id="KW-0964">Secreted</keyword>
<dbReference type="InterPro" id="IPR049883">
    <property type="entry name" value="NOTCH1_EGF-like"/>
</dbReference>
<dbReference type="GO" id="GO:0005576">
    <property type="term" value="C:extracellular region"/>
    <property type="evidence" value="ECO:0007669"/>
    <property type="project" value="InterPro"/>
</dbReference>
<accession>A0A3Q3EFF4</accession>
<evidence type="ECO:0000256" key="12">
    <source>
        <dbReference type="PROSITE-ProRule" id="PRU00076"/>
    </source>
</evidence>